<sequence length="533" mass="55029">MGGTITGLTASLTLQLNGSERLTRSANGAFTFQTEFENQSSYTVALTTPPDDQECTLQNASGQVNGADVTNVQVTCVQNTHSLGGTVTGLNGSLQLRLEGGETLTVNGSGPFTFKAQFTSGHIYAVSLVAQPKGHRCTLTNGNGTVSGDVTALAVQCSPEFRFDTFASAIRVLGQSDFTLGATNQGEFTPSATTMDGPAGNAVFQGGKLYVSDVGSNRILGFDGLPSENGASASFVLGQPDLTSATASTARGGLSGPYGLSSDGTRLAVADASNNRILLHQALPTGTAPLPDLVLGQEGFDTANGACTASGLQAPGAVSLAQGKVVVADTFQHRVLIWNTVPTINGAPANLVLGQTSFTSCAGNDPNGDGTPDGTATASTLFFPEGVWTDGTRLAVSDSSNNRVLIWNQFPTTNGQPADLVIGQPDFTSRTAATTSSRMNSPTGLSATGQQLFVADTENSRVLLWNAWPTANGQPANTVLGQPDFISRNRGDPSSGTRPSGRSLYQPRGVSLAAPHVVVTDTDNNRVLVFESQ</sequence>
<dbReference type="InterPro" id="IPR050952">
    <property type="entry name" value="TRIM-NHL_E3_ligases"/>
</dbReference>
<dbReference type="InterPro" id="IPR011042">
    <property type="entry name" value="6-blade_b-propeller_TolB-like"/>
</dbReference>
<organism evidence="2 3">
    <name type="scientific">Hyalangium minutum</name>
    <dbReference type="NCBI Taxonomy" id="394096"/>
    <lineage>
        <taxon>Bacteria</taxon>
        <taxon>Pseudomonadati</taxon>
        <taxon>Myxococcota</taxon>
        <taxon>Myxococcia</taxon>
        <taxon>Myxococcales</taxon>
        <taxon>Cystobacterineae</taxon>
        <taxon>Archangiaceae</taxon>
        <taxon>Hyalangium</taxon>
    </lineage>
</organism>
<dbReference type="PANTHER" id="PTHR24104">
    <property type="entry name" value="E3 UBIQUITIN-PROTEIN LIGASE NHLRC1-RELATED"/>
    <property type="match status" value="1"/>
</dbReference>
<dbReference type="PANTHER" id="PTHR24104:SF25">
    <property type="entry name" value="PROTEIN LIN-41"/>
    <property type="match status" value="1"/>
</dbReference>
<gene>
    <name evidence="2" type="ORF">DB31_3758</name>
</gene>
<proteinExistence type="predicted"/>
<evidence type="ECO:0000256" key="1">
    <source>
        <dbReference type="SAM" id="MobiDB-lite"/>
    </source>
</evidence>
<feature type="region of interest" description="Disordered" evidence="1">
    <location>
        <begin position="474"/>
        <end position="506"/>
    </location>
</feature>
<dbReference type="EMBL" id="JMCB01000020">
    <property type="protein sequence ID" value="KFE62644.1"/>
    <property type="molecule type" value="Genomic_DNA"/>
</dbReference>
<dbReference type="SUPFAM" id="SSF63825">
    <property type="entry name" value="YWTD domain"/>
    <property type="match status" value="1"/>
</dbReference>
<dbReference type="GO" id="GO:0008270">
    <property type="term" value="F:zinc ion binding"/>
    <property type="evidence" value="ECO:0007669"/>
    <property type="project" value="UniProtKB-KW"/>
</dbReference>
<keyword evidence="3" id="KW-1185">Reference proteome</keyword>
<evidence type="ECO:0008006" key="4">
    <source>
        <dbReference type="Google" id="ProtNLM"/>
    </source>
</evidence>
<evidence type="ECO:0000313" key="2">
    <source>
        <dbReference type="EMBL" id="KFE62644.1"/>
    </source>
</evidence>
<name>A0A085W4N1_9BACT</name>
<dbReference type="Gene3D" id="2.120.10.30">
    <property type="entry name" value="TolB, C-terminal domain"/>
    <property type="match status" value="2"/>
</dbReference>
<dbReference type="PATRIC" id="fig|394096.3.peg.7493"/>
<reference evidence="2 3" key="1">
    <citation type="submission" date="2014-04" db="EMBL/GenBank/DDBJ databases">
        <title>Genome assembly of Hyalangium minutum DSM 14724.</title>
        <authorList>
            <person name="Sharma G."/>
            <person name="Subramanian S."/>
        </authorList>
    </citation>
    <scope>NUCLEOTIDE SEQUENCE [LARGE SCALE GENOMIC DNA]</scope>
    <source>
        <strain evidence="2 3">DSM 14724</strain>
    </source>
</reference>
<protein>
    <recommendedName>
        <fullName evidence="4">NHL repeat domain protein</fullName>
    </recommendedName>
</protein>
<dbReference type="AlphaFoldDB" id="A0A085W4N1"/>
<accession>A0A085W4N1</accession>
<comment type="caution">
    <text evidence="2">The sequence shown here is derived from an EMBL/GenBank/DDBJ whole genome shotgun (WGS) entry which is preliminary data.</text>
</comment>
<dbReference type="STRING" id="394096.DB31_3758"/>
<evidence type="ECO:0000313" key="3">
    <source>
        <dbReference type="Proteomes" id="UP000028725"/>
    </source>
</evidence>
<dbReference type="Proteomes" id="UP000028725">
    <property type="component" value="Unassembled WGS sequence"/>
</dbReference>
<dbReference type="CDD" id="cd05819">
    <property type="entry name" value="NHL"/>
    <property type="match status" value="1"/>
</dbReference>